<dbReference type="EMBL" id="CAXDID020000635">
    <property type="protein sequence ID" value="CAL6107411.1"/>
    <property type="molecule type" value="Genomic_DNA"/>
</dbReference>
<sequence>MISFSPVLLFSSSEHLDGVYDAINCSYEAAKNTWLHASSLTYLLRANSAQDFYDILQTFLYLTGLQPVDYVLSSYVFTITQSDTRFLLIRGKVRPPGTNRTSSFF</sequence>
<accession>A0AA86TX00</accession>
<reference evidence="2 3" key="2">
    <citation type="submission" date="2024-07" db="EMBL/GenBank/DDBJ databases">
        <authorList>
            <person name="Akdeniz Z."/>
        </authorList>
    </citation>
    <scope>NUCLEOTIDE SEQUENCE [LARGE SCALE GENOMIC DNA]</scope>
</reference>
<dbReference type="EMBL" id="CATOUU010000501">
    <property type="protein sequence ID" value="CAI9932019.1"/>
    <property type="molecule type" value="Genomic_DNA"/>
</dbReference>
<keyword evidence="3" id="KW-1185">Reference proteome</keyword>
<comment type="caution">
    <text evidence="1">The sequence shown here is derived from an EMBL/GenBank/DDBJ whole genome shotgun (WGS) entry which is preliminary data.</text>
</comment>
<protein>
    <submittedName>
        <fullName evidence="2">Hypothetical_protein</fullName>
    </submittedName>
</protein>
<evidence type="ECO:0000313" key="3">
    <source>
        <dbReference type="Proteomes" id="UP001642409"/>
    </source>
</evidence>
<evidence type="ECO:0000313" key="2">
    <source>
        <dbReference type="EMBL" id="CAL6107411.1"/>
    </source>
</evidence>
<gene>
    <name evidence="1" type="ORF">HINF_LOCUS19664</name>
    <name evidence="2" type="ORF">HINF_LOCUS74478</name>
</gene>
<organism evidence="1">
    <name type="scientific">Hexamita inflata</name>
    <dbReference type="NCBI Taxonomy" id="28002"/>
    <lineage>
        <taxon>Eukaryota</taxon>
        <taxon>Metamonada</taxon>
        <taxon>Diplomonadida</taxon>
        <taxon>Hexamitidae</taxon>
        <taxon>Hexamitinae</taxon>
        <taxon>Hexamita</taxon>
    </lineage>
</organism>
<reference evidence="1" key="1">
    <citation type="submission" date="2023-06" db="EMBL/GenBank/DDBJ databases">
        <authorList>
            <person name="Kurt Z."/>
        </authorList>
    </citation>
    <scope>NUCLEOTIDE SEQUENCE</scope>
</reference>
<evidence type="ECO:0000313" key="1">
    <source>
        <dbReference type="EMBL" id="CAI9932019.1"/>
    </source>
</evidence>
<name>A0AA86TX00_9EUKA</name>
<dbReference type="Proteomes" id="UP001642409">
    <property type="component" value="Unassembled WGS sequence"/>
</dbReference>
<proteinExistence type="predicted"/>
<dbReference type="AlphaFoldDB" id="A0AA86TX00"/>